<dbReference type="GO" id="GO:0046872">
    <property type="term" value="F:metal ion binding"/>
    <property type="evidence" value="ECO:0007669"/>
    <property type="project" value="UniProtKB-KW"/>
</dbReference>
<protein>
    <submittedName>
        <fullName evidence="5">Homocysteine S-methyltransferase</fullName>
    </submittedName>
</protein>
<comment type="cofactor">
    <cofactor evidence="3">
        <name>Zn(2+)</name>
        <dbReference type="ChEBI" id="CHEBI:29105"/>
    </cofactor>
</comment>
<dbReference type="OrthoDB" id="9803687at2"/>
<feature type="binding site" evidence="3">
    <location>
        <position position="296"/>
    </location>
    <ligand>
        <name>Zn(2+)</name>
        <dbReference type="ChEBI" id="CHEBI:29105"/>
    </ligand>
</feature>
<dbReference type="PANTHER" id="PTHR11103:SF18">
    <property type="entry name" value="SLR1189 PROTEIN"/>
    <property type="match status" value="1"/>
</dbReference>
<feature type="domain" description="Hcy-binding" evidence="4">
    <location>
        <begin position="4"/>
        <end position="311"/>
    </location>
</feature>
<dbReference type="GO" id="GO:0032259">
    <property type="term" value="P:methylation"/>
    <property type="evidence" value="ECO:0007669"/>
    <property type="project" value="UniProtKB-KW"/>
</dbReference>
<dbReference type="InterPro" id="IPR003726">
    <property type="entry name" value="HCY_dom"/>
</dbReference>
<feature type="binding site" evidence="3">
    <location>
        <position position="297"/>
    </location>
    <ligand>
        <name>Zn(2+)</name>
        <dbReference type="ChEBI" id="CHEBI:29105"/>
    </ligand>
</feature>
<sequence>MTRTPGILPHRSEQMFLTDGGMETSLIFLDGIELPHFASFTLLSTPGGRERLKDYYRPYAKTAVTSGAGFILESPTWRANPDWAERLGYSASALDAANRKAIETLCELADEYRTEASPFVVSGCIGPRGDGYVAGELMSATDAKDYHARQIAVFKESGADLVSAITMTNVPEATGIALAARATGIPCVISFTVETDGRLPSGEYLGDAIDAVDAASGNSVAYYMVNCAHPVHFSEVLEQGGAWVKRICGIRANASRMSHEELDAAEELDIGDPQDLAMRYSHILDHMPWVRVLGGCCGTDHRHIAAISGTCCGNRAAA</sequence>
<dbReference type="PROSITE" id="PS50970">
    <property type="entry name" value="HCY"/>
    <property type="match status" value="1"/>
</dbReference>
<evidence type="ECO:0000256" key="3">
    <source>
        <dbReference type="PROSITE-ProRule" id="PRU00333"/>
    </source>
</evidence>
<dbReference type="AlphaFoldDB" id="A0A2S3V373"/>
<dbReference type="GO" id="GO:0008168">
    <property type="term" value="F:methyltransferase activity"/>
    <property type="evidence" value="ECO:0007669"/>
    <property type="project" value="UniProtKB-UniRule"/>
</dbReference>
<keyword evidence="3" id="KW-0862">Zinc</keyword>
<keyword evidence="3" id="KW-0479">Metal-binding</keyword>
<evidence type="ECO:0000256" key="2">
    <source>
        <dbReference type="ARBA" id="ARBA00022679"/>
    </source>
</evidence>
<dbReference type="SUPFAM" id="SSF82282">
    <property type="entry name" value="Homocysteine S-methyltransferase"/>
    <property type="match status" value="1"/>
</dbReference>
<name>A0A2S3V373_9HYPH</name>
<proteinExistence type="predicted"/>
<dbReference type="Gene3D" id="3.20.20.330">
    <property type="entry name" value="Homocysteine-binding-like domain"/>
    <property type="match status" value="1"/>
</dbReference>
<evidence type="ECO:0000313" key="6">
    <source>
        <dbReference type="Proteomes" id="UP000236959"/>
    </source>
</evidence>
<evidence type="ECO:0000259" key="4">
    <source>
        <dbReference type="PROSITE" id="PS50970"/>
    </source>
</evidence>
<dbReference type="PANTHER" id="PTHR11103">
    <property type="entry name" value="SLR1189 PROTEIN"/>
    <property type="match status" value="1"/>
</dbReference>
<keyword evidence="2 3" id="KW-0808">Transferase</keyword>
<reference evidence="5 6" key="1">
    <citation type="submission" date="2018-01" db="EMBL/GenBank/DDBJ databases">
        <title>Genomic Encyclopedia of Archaeal and Bacterial Type Strains, Phase II (KMG-II): from individual species to whole genera.</title>
        <authorList>
            <person name="Goeker M."/>
        </authorList>
    </citation>
    <scope>NUCLEOTIDE SEQUENCE [LARGE SCALE GENOMIC DNA]</scope>
    <source>
        <strain evidence="5 6">DSM 17023</strain>
    </source>
</reference>
<dbReference type="Pfam" id="PF02574">
    <property type="entry name" value="S-methyl_trans"/>
    <property type="match status" value="1"/>
</dbReference>
<gene>
    <name evidence="5" type="ORF">CLV41_101841</name>
</gene>
<keyword evidence="6" id="KW-1185">Reference proteome</keyword>
<organism evidence="5 6">
    <name type="scientific">Roseibium marinum</name>
    <dbReference type="NCBI Taxonomy" id="281252"/>
    <lineage>
        <taxon>Bacteria</taxon>
        <taxon>Pseudomonadati</taxon>
        <taxon>Pseudomonadota</taxon>
        <taxon>Alphaproteobacteria</taxon>
        <taxon>Hyphomicrobiales</taxon>
        <taxon>Stappiaceae</taxon>
        <taxon>Roseibium</taxon>
    </lineage>
</organism>
<feature type="binding site" evidence="3">
    <location>
        <position position="227"/>
    </location>
    <ligand>
        <name>Zn(2+)</name>
        <dbReference type="ChEBI" id="CHEBI:29105"/>
    </ligand>
</feature>
<dbReference type="RefSeq" id="WP_103221528.1">
    <property type="nucleotide sequence ID" value="NZ_PPCN01000001.1"/>
</dbReference>
<comment type="caution">
    <text evidence="5">The sequence shown here is derived from an EMBL/GenBank/DDBJ whole genome shotgun (WGS) entry which is preliminary data.</text>
</comment>
<accession>A0A2S3V373</accession>
<keyword evidence="1 3" id="KW-0489">Methyltransferase</keyword>
<dbReference type="Proteomes" id="UP000236959">
    <property type="component" value="Unassembled WGS sequence"/>
</dbReference>
<dbReference type="EMBL" id="PPCN01000001">
    <property type="protein sequence ID" value="POF34386.1"/>
    <property type="molecule type" value="Genomic_DNA"/>
</dbReference>
<evidence type="ECO:0000313" key="5">
    <source>
        <dbReference type="EMBL" id="POF34386.1"/>
    </source>
</evidence>
<evidence type="ECO:0000256" key="1">
    <source>
        <dbReference type="ARBA" id="ARBA00022603"/>
    </source>
</evidence>
<dbReference type="InterPro" id="IPR036589">
    <property type="entry name" value="HCY_dom_sf"/>
</dbReference>